<keyword evidence="8" id="KW-1185">Reference proteome</keyword>
<keyword evidence="2 6" id="KW-0812">Transmembrane</keyword>
<evidence type="ECO:0000256" key="1">
    <source>
        <dbReference type="ARBA" id="ARBA00004141"/>
    </source>
</evidence>
<evidence type="ECO:0000256" key="3">
    <source>
        <dbReference type="ARBA" id="ARBA00022989"/>
    </source>
</evidence>
<gene>
    <name evidence="7" type="ORF">SCOCK_200043</name>
</gene>
<evidence type="ECO:0000313" key="7">
    <source>
        <dbReference type="EMBL" id="CAG6393431.1"/>
    </source>
</evidence>
<keyword evidence="4 6" id="KW-0472">Membrane</keyword>
<evidence type="ECO:0000256" key="6">
    <source>
        <dbReference type="SAM" id="Phobius"/>
    </source>
</evidence>
<dbReference type="AlphaFoldDB" id="A0A9W4DNM5"/>
<evidence type="ECO:0000256" key="5">
    <source>
        <dbReference type="SAM" id="MobiDB-lite"/>
    </source>
</evidence>
<comment type="caution">
    <text evidence="7">The sequence shown here is derived from an EMBL/GenBank/DDBJ whole genome shotgun (WGS) entry which is preliminary data.</text>
</comment>
<proteinExistence type="predicted"/>
<feature type="transmembrane region" description="Helical" evidence="6">
    <location>
        <begin position="86"/>
        <end position="105"/>
    </location>
</feature>
<feature type="transmembrane region" description="Helical" evidence="6">
    <location>
        <begin position="160"/>
        <end position="180"/>
    </location>
</feature>
<feature type="transmembrane region" description="Helical" evidence="6">
    <location>
        <begin position="125"/>
        <end position="148"/>
    </location>
</feature>
<feature type="compositionally biased region" description="Basic and acidic residues" evidence="5">
    <location>
        <begin position="242"/>
        <end position="254"/>
    </location>
</feature>
<dbReference type="EMBL" id="CAJSLV010000049">
    <property type="protein sequence ID" value="CAG6393431.1"/>
    <property type="molecule type" value="Genomic_DNA"/>
</dbReference>
<dbReference type="Pfam" id="PF20401">
    <property type="entry name" value="Rhomboid_2"/>
    <property type="match status" value="1"/>
</dbReference>
<comment type="subcellular location">
    <subcellularLocation>
        <location evidence="1">Membrane</location>
        <topology evidence="1">Multi-pass membrane protein</topology>
    </subcellularLocation>
</comment>
<dbReference type="SUPFAM" id="SSF144091">
    <property type="entry name" value="Rhomboid-like"/>
    <property type="match status" value="1"/>
</dbReference>
<organism evidence="7 8">
    <name type="scientific">Actinacidiphila cocklensis</name>
    <dbReference type="NCBI Taxonomy" id="887465"/>
    <lineage>
        <taxon>Bacteria</taxon>
        <taxon>Bacillati</taxon>
        <taxon>Actinomycetota</taxon>
        <taxon>Actinomycetes</taxon>
        <taxon>Kitasatosporales</taxon>
        <taxon>Streptomycetaceae</taxon>
        <taxon>Actinacidiphila</taxon>
    </lineage>
</organism>
<reference evidence="7" key="1">
    <citation type="submission" date="2021-05" db="EMBL/GenBank/DDBJ databases">
        <authorList>
            <person name="Arsene-Ploetze F."/>
        </authorList>
    </citation>
    <scope>NUCLEOTIDE SEQUENCE</scope>
    <source>
        <strain evidence="7">DSM 42138</strain>
    </source>
</reference>
<evidence type="ECO:0000256" key="4">
    <source>
        <dbReference type="ARBA" id="ARBA00023136"/>
    </source>
</evidence>
<accession>A0A9W4DNM5</accession>
<protein>
    <submittedName>
        <fullName evidence="7">Uncharacterized protein</fullName>
    </submittedName>
</protein>
<evidence type="ECO:0000313" key="8">
    <source>
        <dbReference type="Proteomes" id="UP001152519"/>
    </source>
</evidence>
<dbReference type="InterPro" id="IPR035952">
    <property type="entry name" value="Rhomboid-like_sf"/>
</dbReference>
<feature type="transmembrane region" description="Helical" evidence="6">
    <location>
        <begin position="47"/>
        <end position="66"/>
    </location>
</feature>
<feature type="transmembrane region" description="Helical" evidence="6">
    <location>
        <begin position="186"/>
        <end position="204"/>
    </location>
</feature>
<evidence type="ECO:0000256" key="2">
    <source>
        <dbReference type="ARBA" id="ARBA00022692"/>
    </source>
</evidence>
<dbReference type="InterPro" id="IPR046862">
    <property type="entry name" value="Rhomboid_2"/>
</dbReference>
<dbReference type="GO" id="GO:0016020">
    <property type="term" value="C:membrane"/>
    <property type="evidence" value="ECO:0007669"/>
    <property type="project" value="UniProtKB-SubCell"/>
</dbReference>
<dbReference type="Proteomes" id="UP001152519">
    <property type="component" value="Unassembled WGS sequence"/>
</dbReference>
<feature type="region of interest" description="Disordered" evidence="5">
    <location>
        <begin position="231"/>
        <end position="254"/>
    </location>
</feature>
<keyword evidence="3 6" id="KW-1133">Transmembrane helix</keyword>
<sequence>MAQQTTQAARTVPTRFRAAAHRLRRVTPHDAWRFAAHWVRSSPGTHIWLAILAVTSTVMALVPPEARSYLLHHFSTNLVELHRHPIRVLIGSAFWIETPSGFAFYAALFELVHAPAERWLGTWRWLFTAATAHVGATLLSQKAVFFGIREDRLPHSLAHAVDIGVSYGLAGVVGVLAYRVPRPWRWAYLAAVLGFFVHPMLAGGSTYTDLGHLTAALIGLCCYPATPVAPRGPARPPTGPRTEAEEVRTGRRAG</sequence>
<dbReference type="RefSeq" id="WP_251489175.1">
    <property type="nucleotide sequence ID" value="NZ_CAJSLV010000049.1"/>
</dbReference>
<name>A0A9W4DNM5_9ACTN</name>